<dbReference type="EMBL" id="CP061538">
    <property type="protein sequence ID" value="QNV39081.1"/>
    <property type="molecule type" value="Genomic_DNA"/>
</dbReference>
<dbReference type="PANTHER" id="PTHR43434:SF1">
    <property type="entry name" value="PHOSPHOGLYCOLATE PHOSPHATASE"/>
    <property type="match status" value="1"/>
</dbReference>
<dbReference type="GO" id="GO:0006281">
    <property type="term" value="P:DNA repair"/>
    <property type="evidence" value="ECO:0007669"/>
    <property type="project" value="TreeGrafter"/>
</dbReference>
<dbReference type="SFLD" id="SFLDS00003">
    <property type="entry name" value="Haloacid_Dehalogenase"/>
    <property type="match status" value="1"/>
</dbReference>
<protein>
    <submittedName>
        <fullName evidence="1">HAD hydrolase-like protein</fullName>
    </submittedName>
</protein>
<gene>
    <name evidence="1" type="ORF">IDM48_06535</name>
</gene>
<dbReference type="Pfam" id="PF13419">
    <property type="entry name" value="HAD_2"/>
    <property type="match status" value="1"/>
</dbReference>
<reference evidence="1 2" key="1">
    <citation type="submission" date="2020-09" db="EMBL/GenBank/DDBJ databases">
        <title>Investigation of environmental microbe.</title>
        <authorList>
            <person name="Ou Y."/>
            <person name="Kang Q."/>
        </authorList>
    </citation>
    <scope>NUCLEOTIDE SEQUENCE [LARGE SCALE GENOMIC DNA]</scope>
    <source>
        <strain evidence="1 2">KJZ-9</strain>
    </source>
</reference>
<dbReference type="KEGG" id="rama:IDM48_06535"/>
<evidence type="ECO:0000313" key="2">
    <source>
        <dbReference type="Proteomes" id="UP000516421"/>
    </source>
</evidence>
<keyword evidence="1" id="KW-0378">Hydrolase</keyword>
<dbReference type="InterPro" id="IPR023198">
    <property type="entry name" value="PGP-like_dom2"/>
</dbReference>
<keyword evidence="2" id="KW-1185">Reference proteome</keyword>
<dbReference type="InterPro" id="IPR041492">
    <property type="entry name" value="HAD_2"/>
</dbReference>
<dbReference type="GO" id="GO:0005829">
    <property type="term" value="C:cytosol"/>
    <property type="evidence" value="ECO:0007669"/>
    <property type="project" value="TreeGrafter"/>
</dbReference>
<name>A0A7H2BHD5_9MICC</name>
<dbReference type="Gene3D" id="1.10.150.240">
    <property type="entry name" value="Putative phosphatase, domain 2"/>
    <property type="match status" value="1"/>
</dbReference>
<dbReference type="InterPro" id="IPR036412">
    <property type="entry name" value="HAD-like_sf"/>
</dbReference>
<dbReference type="Proteomes" id="UP000516421">
    <property type="component" value="Chromosome"/>
</dbReference>
<dbReference type="Gene3D" id="3.40.50.1000">
    <property type="entry name" value="HAD superfamily/HAD-like"/>
    <property type="match status" value="1"/>
</dbReference>
<proteinExistence type="predicted"/>
<sequence>MLENRPLILWDLDGTILDASLGILPALEEAFQNRGFAVPEAPVLRRFIGPQILDSLALYTDIPVEYHYEILGEFKMVTYPRHYKNAQLYPGMLELHTELQELGALQGIASQKPEHLVIDVLKSYGLEHLFDVVSGSADDFGQINSHLPRDKPGILRRALSMATSKADVSSSVMVGDRAFDAEAAVSASIPFIGVNWGYASEGELEQFKCPVAADVQELRTLLLTFIQDICSPSVSG</sequence>
<dbReference type="RefSeq" id="WP_190616589.1">
    <property type="nucleotide sequence ID" value="NZ_CP061538.1"/>
</dbReference>
<dbReference type="SFLD" id="SFLDG01129">
    <property type="entry name" value="C1.5:_HAD__Beta-PGM__Phosphata"/>
    <property type="match status" value="1"/>
</dbReference>
<accession>A0A7H2BHD5</accession>
<dbReference type="InterPro" id="IPR023214">
    <property type="entry name" value="HAD_sf"/>
</dbReference>
<dbReference type="InterPro" id="IPR050155">
    <property type="entry name" value="HAD-like_hydrolase_sf"/>
</dbReference>
<evidence type="ECO:0000313" key="1">
    <source>
        <dbReference type="EMBL" id="QNV39081.1"/>
    </source>
</evidence>
<dbReference type="AlphaFoldDB" id="A0A7H2BHD5"/>
<organism evidence="1 2">
    <name type="scientific">Rothia amarae</name>
    <dbReference type="NCBI Taxonomy" id="169480"/>
    <lineage>
        <taxon>Bacteria</taxon>
        <taxon>Bacillati</taxon>
        <taxon>Actinomycetota</taxon>
        <taxon>Actinomycetes</taxon>
        <taxon>Micrococcales</taxon>
        <taxon>Micrococcaceae</taxon>
        <taxon>Rothia</taxon>
    </lineage>
</organism>
<dbReference type="GO" id="GO:0008967">
    <property type="term" value="F:phosphoglycolate phosphatase activity"/>
    <property type="evidence" value="ECO:0007669"/>
    <property type="project" value="TreeGrafter"/>
</dbReference>
<dbReference type="PANTHER" id="PTHR43434">
    <property type="entry name" value="PHOSPHOGLYCOLATE PHOSPHATASE"/>
    <property type="match status" value="1"/>
</dbReference>
<dbReference type="SUPFAM" id="SSF56784">
    <property type="entry name" value="HAD-like"/>
    <property type="match status" value="1"/>
</dbReference>